<dbReference type="InterPro" id="IPR030667">
    <property type="entry name" value="APP-BP1"/>
</dbReference>
<evidence type="ECO:0000313" key="8">
    <source>
        <dbReference type="Proteomes" id="UP000038010"/>
    </source>
</evidence>
<dbReference type="RefSeq" id="XP_017999093.1">
    <property type="nucleotide sequence ID" value="XM_018144736.1"/>
</dbReference>
<dbReference type="Gene3D" id="3.40.50.720">
    <property type="entry name" value="NAD(P)-binding Rossmann-like Domain"/>
    <property type="match status" value="2"/>
</dbReference>
<protein>
    <recommendedName>
        <fullName evidence="4">NEDD8-activating enzyme E1 regulatory subunit</fullName>
    </recommendedName>
</protein>
<dbReference type="Proteomes" id="UP000038010">
    <property type="component" value="Unassembled WGS sequence"/>
</dbReference>
<dbReference type="PANTHER" id="PTHR10953:SF29">
    <property type="entry name" value="NEDD8-ACTIVATING ENZYME E1 REGULATORY SUBUNIT"/>
    <property type="match status" value="1"/>
</dbReference>
<dbReference type="GO" id="GO:0019781">
    <property type="term" value="F:NEDD8 activating enzyme activity"/>
    <property type="evidence" value="ECO:0007669"/>
    <property type="project" value="UniProtKB-UniRule"/>
</dbReference>
<evidence type="ECO:0000256" key="4">
    <source>
        <dbReference type="PIRNR" id="PIRNR039099"/>
    </source>
</evidence>
<comment type="function">
    <text evidence="4">Regulatory subunit of the dimeric UBA3-ULA1 E1 enzyme.</text>
</comment>
<dbReference type="EMBL" id="LFJN01000016">
    <property type="protein sequence ID" value="KPI39130.1"/>
    <property type="molecule type" value="Genomic_DNA"/>
</dbReference>
<proteinExistence type="inferred from homology"/>
<evidence type="ECO:0000256" key="2">
    <source>
        <dbReference type="ARBA" id="ARBA00006868"/>
    </source>
</evidence>
<dbReference type="PANTHER" id="PTHR10953">
    <property type="entry name" value="UBIQUITIN-ACTIVATING ENZYME E1"/>
    <property type="match status" value="1"/>
</dbReference>
<comment type="caution">
    <text evidence="7">The sequence shown here is derived from an EMBL/GenBank/DDBJ whole genome shotgun (WGS) entry which is preliminary data.</text>
</comment>
<sequence>MEGEVAPRELTPPPIQAPTAKEKKYDRQLRLWAAAGQRALEESHVLLVVGEDEEGSSSSVAGAETLKNLILPSIGNFTIADAATVRDEDLGVNFFLEDSSLGKSRAEETKRLLEELNPDVTGHAISESLSEWLPRYDSLKPYNLFIICGATQAIHSICTYASKYGVPVIHIQCVGFYAAFSIQLPEEFPIVDTHPDPETTQDLRLLQPWKELTDMVQELGDISKMSNHDHGHIPYLVILLYYLKEWQDTHDGQAPSTFKEKTAFRDFVRDKARTSNPEGGEENFDEACAAVLKSISEPPVGSGCKDMFALDSCSYASITAESANFWVIAHSIRQFYEKHGVLPLPGSVPDMKATSEGYIKLQNIYKSKARKDVAEVTDTVRSLEKSLSRASPIDSAEIEAFCKNASHVRVLTNPGNKPLPTARFMFKASVDPIAYVALKAALELDFNDMVPIYIALNQQYLSQNVESWTSDEEKQGLIDKCTEEVRRAKGAEMHNISSVTGGMVAQEAIKLLTRQYVPVEGVCVFDGIRAKAGVV</sequence>
<evidence type="ECO:0000256" key="5">
    <source>
        <dbReference type="SAM" id="MobiDB-lite"/>
    </source>
</evidence>
<evidence type="ECO:0000256" key="3">
    <source>
        <dbReference type="ARBA" id="ARBA00022786"/>
    </source>
</evidence>
<accession>A0A0N1P0K0</accession>
<comment type="pathway">
    <text evidence="1 4">Protein modification; protein neddylation.</text>
</comment>
<dbReference type="GO" id="GO:0045116">
    <property type="term" value="P:protein neddylation"/>
    <property type="evidence" value="ECO:0007669"/>
    <property type="project" value="UniProtKB-UniRule"/>
</dbReference>
<dbReference type="InterPro" id="IPR035985">
    <property type="entry name" value="Ubiquitin-activating_enz"/>
</dbReference>
<keyword evidence="3 4" id="KW-0833">Ubl conjugation pathway</keyword>
<dbReference type="GeneID" id="28736616"/>
<organism evidence="7 8">
    <name type="scientific">Cyphellophora attinorum</name>
    <dbReference type="NCBI Taxonomy" id="1664694"/>
    <lineage>
        <taxon>Eukaryota</taxon>
        <taxon>Fungi</taxon>
        <taxon>Dikarya</taxon>
        <taxon>Ascomycota</taxon>
        <taxon>Pezizomycotina</taxon>
        <taxon>Eurotiomycetes</taxon>
        <taxon>Chaetothyriomycetidae</taxon>
        <taxon>Chaetothyriales</taxon>
        <taxon>Cyphellophoraceae</taxon>
        <taxon>Cyphellophora</taxon>
    </lineage>
</organism>
<keyword evidence="8" id="KW-1185">Reference proteome</keyword>
<dbReference type="Pfam" id="PF00899">
    <property type="entry name" value="ThiF"/>
    <property type="match status" value="1"/>
</dbReference>
<name>A0A0N1P0K0_9EURO</name>
<dbReference type="AlphaFoldDB" id="A0A0N1P0K0"/>
<feature type="domain" description="THIF-type NAD/FAD binding fold" evidence="6">
    <location>
        <begin position="25"/>
        <end position="515"/>
    </location>
</feature>
<feature type="region of interest" description="Disordered" evidence="5">
    <location>
        <begin position="1"/>
        <end position="23"/>
    </location>
</feature>
<comment type="similarity">
    <text evidence="2 4">Belongs to the ubiquitin-activating E1 family. ULA1 subfamily.</text>
</comment>
<dbReference type="GO" id="GO:0005737">
    <property type="term" value="C:cytoplasm"/>
    <property type="evidence" value="ECO:0007669"/>
    <property type="project" value="TreeGrafter"/>
</dbReference>
<evidence type="ECO:0000256" key="1">
    <source>
        <dbReference type="ARBA" id="ARBA00005032"/>
    </source>
</evidence>
<dbReference type="VEuPathDB" id="FungiDB:AB675_4587"/>
<dbReference type="OrthoDB" id="1708823at2759"/>
<dbReference type="InterPro" id="IPR045886">
    <property type="entry name" value="ThiF/MoeB/HesA"/>
</dbReference>
<dbReference type="SUPFAM" id="SSF69572">
    <property type="entry name" value="Activating enzymes of the ubiquitin-like proteins"/>
    <property type="match status" value="1"/>
</dbReference>
<dbReference type="PIRSF" id="PIRSF039099">
    <property type="entry name" value="APP-BP1"/>
    <property type="match status" value="1"/>
</dbReference>
<dbReference type="STRING" id="1664694.A0A0N1P0K0"/>
<gene>
    <name evidence="7" type="ORF">AB675_4587</name>
</gene>
<reference evidence="7 8" key="1">
    <citation type="submission" date="2015-06" db="EMBL/GenBank/DDBJ databases">
        <title>Draft genome of the ant-associated black yeast Phialophora attae CBS 131958.</title>
        <authorList>
            <person name="Moreno L.F."/>
            <person name="Stielow B.J."/>
            <person name="de Hoog S."/>
            <person name="Vicente V.A."/>
            <person name="Weiss V.A."/>
            <person name="de Vries M."/>
            <person name="Cruz L.M."/>
            <person name="Souza E.M."/>
        </authorList>
    </citation>
    <scope>NUCLEOTIDE SEQUENCE [LARGE SCALE GENOMIC DNA]</scope>
    <source>
        <strain evidence="7 8">CBS 131958</strain>
    </source>
</reference>
<dbReference type="InterPro" id="IPR000594">
    <property type="entry name" value="ThiF_NAD_FAD-bd"/>
</dbReference>
<dbReference type="UniPathway" id="UPA00885"/>
<evidence type="ECO:0000259" key="6">
    <source>
        <dbReference type="Pfam" id="PF00899"/>
    </source>
</evidence>
<evidence type="ECO:0000313" key="7">
    <source>
        <dbReference type="EMBL" id="KPI39130.1"/>
    </source>
</evidence>